<evidence type="ECO:0000256" key="2">
    <source>
        <dbReference type="ARBA" id="ARBA00023125"/>
    </source>
</evidence>
<name>A0AAX3M0Z9_9BACL</name>
<dbReference type="PANTHER" id="PTHR44688">
    <property type="entry name" value="DNA-BINDING TRANSCRIPTIONAL ACTIVATOR DEVR_DOSR"/>
    <property type="match status" value="1"/>
</dbReference>
<dbReference type="SMART" id="SM00421">
    <property type="entry name" value="HTH_LUXR"/>
    <property type="match status" value="1"/>
</dbReference>
<gene>
    <name evidence="5" type="ORF">PQ456_22200</name>
</gene>
<dbReference type="PRINTS" id="PR00038">
    <property type="entry name" value="HTHLUXR"/>
</dbReference>
<feature type="domain" description="HTH luxR-type" evidence="4">
    <location>
        <begin position="790"/>
        <end position="855"/>
    </location>
</feature>
<dbReference type="Pfam" id="PF17874">
    <property type="entry name" value="TPR_MalT"/>
    <property type="match status" value="1"/>
</dbReference>
<dbReference type="AlphaFoldDB" id="A0AAX3M0Z9"/>
<dbReference type="InterPro" id="IPR016032">
    <property type="entry name" value="Sig_transdc_resp-reg_C-effctor"/>
</dbReference>
<reference evidence="5 6" key="1">
    <citation type="submission" date="2023-02" db="EMBL/GenBank/DDBJ databases">
        <title>Genome sequence of Paenibacillus kyungheensis KACC 18744.</title>
        <authorList>
            <person name="Kim S."/>
            <person name="Heo J."/>
            <person name="Kwon S.-W."/>
        </authorList>
    </citation>
    <scope>NUCLEOTIDE SEQUENCE [LARGE SCALE GENOMIC DNA]</scope>
    <source>
        <strain evidence="5 6">KACC 18744</strain>
    </source>
</reference>
<dbReference type="SUPFAM" id="SSF46894">
    <property type="entry name" value="C-terminal effector domain of the bipartite response regulators"/>
    <property type="match status" value="1"/>
</dbReference>
<dbReference type="Pfam" id="PF25873">
    <property type="entry name" value="WHD_MalT"/>
    <property type="match status" value="1"/>
</dbReference>
<accession>A0AAX3M0Z9</accession>
<proteinExistence type="predicted"/>
<dbReference type="Gene3D" id="1.25.40.10">
    <property type="entry name" value="Tetratricopeptide repeat domain"/>
    <property type="match status" value="1"/>
</dbReference>
<evidence type="ECO:0000313" key="6">
    <source>
        <dbReference type="Proteomes" id="UP001220509"/>
    </source>
</evidence>
<dbReference type="InterPro" id="IPR041617">
    <property type="entry name" value="TPR_MalT"/>
</dbReference>
<dbReference type="SUPFAM" id="SSF48452">
    <property type="entry name" value="TPR-like"/>
    <property type="match status" value="1"/>
</dbReference>
<dbReference type="GO" id="GO:0006355">
    <property type="term" value="P:regulation of DNA-templated transcription"/>
    <property type="evidence" value="ECO:0007669"/>
    <property type="project" value="InterPro"/>
</dbReference>
<evidence type="ECO:0000259" key="4">
    <source>
        <dbReference type="PROSITE" id="PS50043"/>
    </source>
</evidence>
<protein>
    <submittedName>
        <fullName evidence="5">LuxR C-terminal-related transcriptional regulator</fullName>
    </submittedName>
</protein>
<keyword evidence="6" id="KW-1185">Reference proteome</keyword>
<dbReference type="PROSITE" id="PS00622">
    <property type="entry name" value="HTH_LUXR_1"/>
    <property type="match status" value="1"/>
</dbReference>
<dbReference type="InterPro" id="IPR000792">
    <property type="entry name" value="Tscrpt_reg_LuxR_C"/>
</dbReference>
<dbReference type="KEGG" id="pka:PQ456_22200"/>
<sequence>MESSILLKTKVSKPMIRNYTIDRPEWIHRVEQGMNFRINMIYAPAGSGKTTLLGQWLYEKKQPYAWLSLDERDNDPRRFWRYMIYSLSCYMIPDLEERLLPLLSNSSMSSITSFIDMFIHELDQLKAPLAMILDDYQFIASSDIHKGLCYLIDYLPPHIHLYISSRQTLPFVHIGKWLVRQQLNIIAAGEMAFSEEEVALLCQHTIGYSLPTEIIHKLVQQTEGWIAGIQLALISFQQDEGQYRFTLDFNGKHRSIADYLFYEVWSGFDEELQSFLLQTSILKRMNAELCDELTGLQDSQCKLHRLQQLTLFLIPLDEDGEWYRYHHLFAEFVQNVLRQSSHTRWISGHQKASQIYIERQWIEEAIDHSLIAHHYEQAAQLIDNHVEEWLSKGELDTLLHWFQLFPADYEFTIALCLIQAFILGIVDRFEESIELLKRCEQRIKALSSSDKYSNYLGILFLVKTNILFASRDFDEWFAFMRSIQQQIPQNSVFFHFNYNKNEPFVRNTAFGLKGLLSQETAHVSAEMIRILHQQHGENSLLVQYVMQAVVEGSYERNDLNTCIYWVQKISKNDNYRIVPGLLVPFRLMTVKLKLKEKQYITARTILENTLQLLEDPQYHNWRKHLYAFIAWIDLLEGDIEKSIHVLDSISITSKQRISLDQSLAFMILSRALIANKDYNTALEILASIRFFAENEHSTNIECSVIVLQSICTYRKGQVDTAILLLQQAIELVMPFDYVRTFVDEGMVIYILLQKLSHKKHIVNHPQMLKYITKLLNILEAEGKTPLSLTDNHLIEALTPKELDVLKLIRQGHSNQQIADQLGLTIGTIKVYINRIYNKLGVTSRVQALLKSQELELLSGL</sequence>
<evidence type="ECO:0000313" key="5">
    <source>
        <dbReference type="EMBL" id="WCT55826.1"/>
    </source>
</evidence>
<dbReference type="SUPFAM" id="SSF52540">
    <property type="entry name" value="P-loop containing nucleoside triphosphate hydrolases"/>
    <property type="match status" value="1"/>
</dbReference>
<dbReference type="EMBL" id="CP117416">
    <property type="protein sequence ID" value="WCT55826.1"/>
    <property type="molecule type" value="Genomic_DNA"/>
</dbReference>
<dbReference type="PANTHER" id="PTHR44688:SF16">
    <property type="entry name" value="DNA-BINDING TRANSCRIPTIONAL ACTIVATOR DEVR_DOSR"/>
    <property type="match status" value="1"/>
</dbReference>
<dbReference type="CDD" id="cd06170">
    <property type="entry name" value="LuxR_C_like"/>
    <property type="match status" value="1"/>
</dbReference>
<evidence type="ECO:0000256" key="1">
    <source>
        <dbReference type="ARBA" id="ARBA00023015"/>
    </source>
</evidence>
<evidence type="ECO:0000256" key="3">
    <source>
        <dbReference type="ARBA" id="ARBA00023163"/>
    </source>
</evidence>
<organism evidence="5 6">
    <name type="scientific">Paenibacillus kyungheensis</name>
    <dbReference type="NCBI Taxonomy" id="1452732"/>
    <lineage>
        <taxon>Bacteria</taxon>
        <taxon>Bacillati</taxon>
        <taxon>Bacillota</taxon>
        <taxon>Bacilli</taxon>
        <taxon>Bacillales</taxon>
        <taxon>Paenibacillaceae</taxon>
        <taxon>Paenibacillus</taxon>
    </lineage>
</organism>
<dbReference type="PROSITE" id="PS50043">
    <property type="entry name" value="HTH_LUXR_2"/>
    <property type="match status" value="1"/>
</dbReference>
<keyword evidence="3" id="KW-0804">Transcription</keyword>
<dbReference type="InterPro" id="IPR011990">
    <property type="entry name" value="TPR-like_helical_dom_sf"/>
</dbReference>
<dbReference type="InterPro" id="IPR027417">
    <property type="entry name" value="P-loop_NTPase"/>
</dbReference>
<dbReference type="Gene3D" id="3.40.50.300">
    <property type="entry name" value="P-loop containing nucleotide triphosphate hydrolases"/>
    <property type="match status" value="1"/>
</dbReference>
<dbReference type="RefSeq" id="WP_273614174.1">
    <property type="nucleotide sequence ID" value="NZ_CP117416.1"/>
</dbReference>
<keyword evidence="1" id="KW-0805">Transcription regulation</keyword>
<dbReference type="Gene3D" id="1.10.10.10">
    <property type="entry name" value="Winged helix-like DNA-binding domain superfamily/Winged helix DNA-binding domain"/>
    <property type="match status" value="1"/>
</dbReference>
<dbReference type="GO" id="GO:0003677">
    <property type="term" value="F:DNA binding"/>
    <property type="evidence" value="ECO:0007669"/>
    <property type="project" value="UniProtKB-KW"/>
</dbReference>
<keyword evidence="2" id="KW-0238">DNA-binding</keyword>
<dbReference type="Proteomes" id="UP001220509">
    <property type="component" value="Chromosome"/>
</dbReference>
<dbReference type="Pfam" id="PF00196">
    <property type="entry name" value="GerE"/>
    <property type="match status" value="1"/>
</dbReference>
<dbReference type="InterPro" id="IPR059106">
    <property type="entry name" value="WHD_MalT"/>
</dbReference>
<dbReference type="InterPro" id="IPR036388">
    <property type="entry name" value="WH-like_DNA-bd_sf"/>
</dbReference>